<gene>
    <name evidence="3" type="ORF">UFOVP71_336</name>
</gene>
<evidence type="ECO:0000259" key="2">
    <source>
        <dbReference type="SMART" id="SM00244"/>
    </source>
</evidence>
<dbReference type="InterPro" id="IPR036013">
    <property type="entry name" value="Band_7/SPFH_dom_sf"/>
</dbReference>
<keyword evidence="1" id="KW-1133">Transmembrane helix</keyword>
<dbReference type="Gene3D" id="3.30.479.30">
    <property type="entry name" value="Band 7 domain"/>
    <property type="match status" value="1"/>
</dbReference>
<sequence>MFTIFVGLILGVVIAAGCTIALQQKTLGIIGGTAIFIASILFSSFTVISAGHTGVQVTLGEVNPNPLTEGVHFVNPISSIKDVDVRLQRAELKAANAGTKDLQVVHTDIVVNFRLDPLKVPHIYKEYGLNVDEKVLGPGINEAFKSVTGHYTSEELVTKRDLVSTEILQHLMAKMAPFNITVSNISLVNFGFSEAYQKAIEAKVIATQQTAKAEQDLARIKVEAASRIAQAEGEAKAIAIQATAIQSNGGQNYVQLQAIEKWDGKLPVTMMGGSTVPFVNLNK</sequence>
<keyword evidence="3" id="KW-0645">Protease</keyword>
<proteinExistence type="predicted"/>
<keyword evidence="3" id="KW-0378">Hydrolase</keyword>
<name>A0A6J5TA37_9CAUD</name>
<organism evidence="3">
    <name type="scientific">uncultured Caudovirales phage</name>
    <dbReference type="NCBI Taxonomy" id="2100421"/>
    <lineage>
        <taxon>Viruses</taxon>
        <taxon>Duplodnaviria</taxon>
        <taxon>Heunggongvirae</taxon>
        <taxon>Uroviricota</taxon>
        <taxon>Caudoviricetes</taxon>
        <taxon>Peduoviridae</taxon>
        <taxon>Maltschvirus</taxon>
        <taxon>Maltschvirus maltsch</taxon>
    </lineage>
</organism>
<evidence type="ECO:0000256" key="1">
    <source>
        <dbReference type="SAM" id="Phobius"/>
    </source>
</evidence>
<feature type="transmembrane region" description="Helical" evidence="1">
    <location>
        <begin position="27"/>
        <end position="48"/>
    </location>
</feature>
<dbReference type="CDD" id="cd03401">
    <property type="entry name" value="SPFH_prohibitin"/>
    <property type="match status" value="1"/>
</dbReference>
<dbReference type="PRINTS" id="PR00679">
    <property type="entry name" value="PROHIBITIN"/>
</dbReference>
<dbReference type="PANTHER" id="PTHR23222">
    <property type="entry name" value="PROHIBITIN"/>
    <property type="match status" value="1"/>
</dbReference>
<feature type="domain" description="Band 7" evidence="2">
    <location>
        <begin position="43"/>
        <end position="204"/>
    </location>
</feature>
<reference evidence="3" key="1">
    <citation type="submission" date="2020-05" db="EMBL/GenBank/DDBJ databases">
        <authorList>
            <person name="Chiriac C."/>
            <person name="Salcher M."/>
            <person name="Ghai R."/>
            <person name="Kavagutti S V."/>
        </authorList>
    </citation>
    <scope>NUCLEOTIDE SEQUENCE</scope>
</reference>
<keyword evidence="1" id="KW-0472">Membrane</keyword>
<dbReference type="EMBL" id="LR797824">
    <property type="protein sequence ID" value="CAB4241798.1"/>
    <property type="molecule type" value="Genomic_DNA"/>
</dbReference>
<evidence type="ECO:0000313" key="3">
    <source>
        <dbReference type="EMBL" id="CAB4241798.1"/>
    </source>
</evidence>
<accession>A0A6J5TA37</accession>
<keyword evidence="1" id="KW-0812">Transmembrane</keyword>
<dbReference type="GO" id="GO:0006508">
    <property type="term" value="P:proteolysis"/>
    <property type="evidence" value="ECO:0007669"/>
    <property type="project" value="UniProtKB-KW"/>
</dbReference>
<dbReference type="InterPro" id="IPR001107">
    <property type="entry name" value="Band_7"/>
</dbReference>
<dbReference type="InterPro" id="IPR000163">
    <property type="entry name" value="Prohibitin"/>
</dbReference>
<dbReference type="Pfam" id="PF01145">
    <property type="entry name" value="Band_7"/>
    <property type="match status" value="1"/>
</dbReference>
<dbReference type="SUPFAM" id="SSF117892">
    <property type="entry name" value="Band 7/SPFH domain"/>
    <property type="match status" value="1"/>
</dbReference>
<dbReference type="GO" id="GO:0016020">
    <property type="term" value="C:membrane"/>
    <property type="evidence" value="ECO:0007669"/>
    <property type="project" value="InterPro"/>
</dbReference>
<dbReference type="SMART" id="SM00244">
    <property type="entry name" value="PHB"/>
    <property type="match status" value="1"/>
</dbReference>
<protein>
    <submittedName>
        <fullName evidence="3">HflC Membrane protease subunits, stomatin/prohibitin homologs</fullName>
    </submittedName>
</protein>
<dbReference type="PANTHER" id="PTHR23222:SF0">
    <property type="entry name" value="PROHIBITIN 1"/>
    <property type="match status" value="1"/>
</dbReference>
<dbReference type="GO" id="GO:0008233">
    <property type="term" value="F:peptidase activity"/>
    <property type="evidence" value="ECO:0007669"/>
    <property type="project" value="UniProtKB-KW"/>
</dbReference>